<dbReference type="EMBL" id="MIZA01000001">
    <property type="protein sequence ID" value="OIR21256.1"/>
    <property type="molecule type" value="Genomic_DNA"/>
</dbReference>
<gene>
    <name evidence="1" type="ORF">BD935_00545</name>
</gene>
<dbReference type="AlphaFoldDB" id="A0A1J5TYC6"/>
<dbReference type="Proteomes" id="UP000183080">
    <property type="component" value="Unassembled WGS sequence"/>
</dbReference>
<accession>A0A1J5TYC6</accession>
<reference evidence="1 2" key="1">
    <citation type="submission" date="2016-08" db="EMBL/GenBank/DDBJ databases">
        <title>New Insights into Marine Group III Euryarchaeota, from dark to light.</title>
        <authorList>
            <person name="Haro-Moreno J.M."/>
            <person name="Rodriguez-Valera F."/>
            <person name="Lopez-Garcia P."/>
            <person name="Moreira D."/>
            <person name="Martin-Cuadrado A.B."/>
        </authorList>
    </citation>
    <scope>NUCLEOTIDE SEQUENCE [LARGE SCALE GENOMIC DNA]</scope>
    <source>
        <strain evidence="1">CG-Epi1</strain>
    </source>
</reference>
<sequence>MFELVKPCQNCKSYILKPKNKSTFELDEIVKKIENFSFEILAFTGSMLSLKKDCKINIYASGKIAIITKDLNQVKELASDLENVLNIKKK</sequence>
<evidence type="ECO:0000313" key="1">
    <source>
        <dbReference type="EMBL" id="OIR21256.1"/>
    </source>
</evidence>
<protein>
    <submittedName>
        <fullName evidence="1">Uncharacterized protein</fullName>
    </submittedName>
</protein>
<evidence type="ECO:0000313" key="2">
    <source>
        <dbReference type="Proteomes" id="UP000183080"/>
    </source>
</evidence>
<organism evidence="1 2">
    <name type="scientific">Marine Group III euryarchaeote CG-Epi1</name>
    <dbReference type="NCBI Taxonomy" id="1888995"/>
    <lineage>
        <taxon>Archaea</taxon>
        <taxon>Methanobacteriati</taxon>
        <taxon>Thermoplasmatota</taxon>
        <taxon>Thermoplasmata</taxon>
        <taxon>Candidatus Thermoprofundales</taxon>
    </lineage>
</organism>
<comment type="caution">
    <text evidence="1">The sequence shown here is derived from an EMBL/GenBank/DDBJ whole genome shotgun (WGS) entry which is preliminary data.</text>
</comment>
<proteinExistence type="predicted"/>
<dbReference type="STRING" id="1888995.BD935_00545"/>
<name>A0A1J5TYC6_9ARCH</name>